<organism evidence="1 2">
    <name type="scientific">Acuticoccus sediminis</name>
    <dbReference type="NCBI Taxonomy" id="2184697"/>
    <lineage>
        <taxon>Bacteria</taxon>
        <taxon>Pseudomonadati</taxon>
        <taxon>Pseudomonadota</taxon>
        <taxon>Alphaproteobacteria</taxon>
        <taxon>Hyphomicrobiales</taxon>
        <taxon>Amorphaceae</taxon>
        <taxon>Acuticoccus</taxon>
    </lineage>
</organism>
<evidence type="ECO:0000313" key="1">
    <source>
        <dbReference type="EMBL" id="RAI01134.1"/>
    </source>
</evidence>
<dbReference type="Proteomes" id="UP000249590">
    <property type="component" value="Unassembled WGS sequence"/>
</dbReference>
<dbReference type="EMBL" id="QHHQ01000003">
    <property type="protein sequence ID" value="RAI01134.1"/>
    <property type="molecule type" value="Genomic_DNA"/>
</dbReference>
<sequence>MTASVRDNAIRFLRSRAEKGCTAPLALIASKLEDATTTRDDVRRALRDLEREGLVSSIRRGGRGRLDRAVVYQLGGAA</sequence>
<protein>
    <submittedName>
        <fullName evidence="1">Uncharacterized protein</fullName>
    </submittedName>
</protein>
<dbReference type="AlphaFoldDB" id="A0A8B2NUJ0"/>
<name>A0A8B2NUJ0_9HYPH</name>
<gene>
    <name evidence="1" type="ORF">DLJ53_18125</name>
</gene>
<accession>A0A8B2NUJ0</accession>
<keyword evidence="2" id="KW-1185">Reference proteome</keyword>
<proteinExistence type="predicted"/>
<comment type="caution">
    <text evidence="1">The sequence shown here is derived from an EMBL/GenBank/DDBJ whole genome shotgun (WGS) entry which is preliminary data.</text>
</comment>
<dbReference type="RefSeq" id="WP_111347747.1">
    <property type="nucleotide sequence ID" value="NZ_QHHQ01000003.1"/>
</dbReference>
<reference evidence="1 2" key="1">
    <citation type="submission" date="2018-05" db="EMBL/GenBank/DDBJ databases">
        <title>Acuticoccus sediminis sp. nov., isolated from deep-sea sediment of Indian Ocean.</title>
        <authorList>
            <person name="Liu X."/>
            <person name="Lai Q."/>
            <person name="Du Y."/>
            <person name="Sun F."/>
            <person name="Zhang X."/>
            <person name="Wang S."/>
            <person name="Shao Z."/>
        </authorList>
    </citation>
    <scope>NUCLEOTIDE SEQUENCE [LARGE SCALE GENOMIC DNA]</scope>
    <source>
        <strain evidence="1 2">PTG4-2</strain>
    </source>
</reference>
<evidence type="ECO:0000313" key="2">
    <source>
        <dbReference type="Proteomes" id="UP000249590"/>
    </source>
</evidence>